<gene>
    <name evidence="1" type="ORF">DERYTH_LOCUS14463</name>
</gene>
<organism evidence="1 2">
    <name type="scientific">Dentiscutata erythropus</name>
    <dbReference type="NCBI Taxonomy" id="1348616"/>
    <lineage>
        <taxon>Eukaryota</taxon>
        <taxon>Fungi</taxon>
        <taxon>Fungi incertae sedis</taxon>
        <taxon>Mucoromycota</taxon>
        <taxon>Glomeromycotina</taxon>
        <taxon>Glomeromycetes</taxon>
        <taxon>Diversisporales</taxon>
        <taxon>Gigasporaceae</taxon>
        <taxon>Dentiscutata</taxon>
    </lineage>
</organism>
<dbReference type="OrthoDB" id="2288491at2759"/>
<evidence type="ECO:0000313" key="1">
    <source>
        <dbReference type="EMBL" id="CAG8722866.1"/>
    </source>
</evidence>
<feature type="non-terminal residue" evidence="1">
    <location>
        <position position="85"/>
    </location>
</feature>
<keyword evidence="2" id="KW-1185">Reference proteome</keyword>
<accession>A0A9N9ND79</accession>
<dbReference type="Gene3D" id="3.60.10.10">
    <property type="entry name" value="Endonuclease/exonuclease/phosphatase"/>
    <property type="match status" value="1"/>
</dbReference>
<proteinExistence type="predicted"/>
<reference evidence="1" key="1">
    <citation type="submission" date="2021-06" db="EMBL/GenBank/DDBJ databases">
        <authorList>
            <person name="Kallberg Y."/>
            <person name="Tangrot J."/>
            <person name="Rosling A."/>
        </authorList>
    </citation>
    <scope>NUCLEOTIDE SEQUENCE</scope>
    <source>
        <strain evidence="1">MA453B</strain>
    </source>
</reference>
<evidence type="ECO:0000313" key="2">
    <source>
        <dbReference type="Proteomes" id="UP000789405"/>
    </source>
</evidence>
<protein>
    <submittedName>
        <fullName evidence="1">22101_t:CDS:1</fullName>
    </submittedName>
</protein>
<dbReference type="EMBL" id="CAJVPY010010917">
    <property type="protein sequence ID" value="CAG8722866.1"/>
    <property type="molecule type" value="Genomic_DNA"/>
</dbReference>
<dbReference type="InterPro" id="IPR036691">
    <property type="entry name" value="Endo/exonu/phosph_ase_sf"/>
</dbReference>
<dbReference type="Proteomes" id="UP000789405">
    <property type="component" value="Unassembled WGS sequence"/>
</dbReference>
<comment type="caution">
    <text evidence="1">The sequence shown here is derived from an EMBL/GenBank/DDBJ whole genome shotgun (WGS) entry which is preliminary data.</text>
</comment>
<dbReference type="AlphaFoldDB" id="A0A9N9ND79"/>
<sequence length="85" mass="10108">ISHEERVILTKIAYKNHLFQVTNVYAPPNSKDRSEFFERWTPLYDEESINILGEDFNTNINPETIEEQPFSDFLSKHMEQPNYSN</sequence>
<name>A0A9N9ND79_9GLOM</name>